<feature type="transmembrane region" description="Helical" evidence="1">
    <location>
        <begin position="107"/>
        <end position="127"/>
    </location>
</feature>
<gene>
    <name evidence="2" type="ORF">BEH84_03931</name>
</gene>
<dbReference type="GeneID" id="93301897"/>
<dbReference type="AlphaFoldDB" id="A0A1E3ALQ4"/>
<feature type="transmembrane region" description="Helical" evidence="1">
    <location>
        <begin position="57"/>
        <end position="74"/>
    </location>
</feature>
<evidence type="ECO:0000313" key="2">
    <source>
        <dbReference type="EMBL" id="ODM09564.1"/>
    </source>
</evidence>
<feature type="transmembrane region" description="Helical" evidence="1">
    <location>
        <begin position="147"/>
        <end position="163"/>
    </location>
</feature>
<dbReference type="RefSeq" id="WP_069158088.1">
    <property type="nucleotide sequence ID" value="NZ_JBKXXQ010000010.1"/>
</dbReference>
<accession>A0A1E3ALQ4</accession>
<keyword evidence="1" id="KW-0812">Transmembrane</keyword>
<protein>
    <recommendedName>
        <fullName evidence="4">Polysaccharide polymerase</fullName>
    </recommendedName>
</protein>
<keyword evidence="1" id="KW-1133">Transmembrane helix</keyword>
<proteinExistence type="predicted"/>
<name>A0A1E3ALQ4_9FIRM</name>
<dbReference type="EMBL" id="MCGI01000004">
    <property type="protein sequence ID" value="ODM09564.1"/>
    <property type="molecule type" value="Genomic_DNA"/>
</dbReference>
<feature type="transmembrane region" description="Helical" evidence="1">
    <location>
        <begin position="285"/>
        <end position="304"/>
    </location>
</feature>
<dbReference type="Proteomes" id="UP000095003">
    <property type="component" value="Unassembled WGS sequence"/>
</dbReference>
<dbReference type="PATRIC" id="fig|1432052.3.peg.4358"/>
<evidence type="ECO:0008006" key="4">
    <source>
        <dbReference type="Google" id="ProtNLM"/>
    </source>
</evidence>
<feature type="transmembrane region" description="Helical" evidence="1">
    <location>
        <begin position="337"/>
        <end position="356"/>
    </location>
</feature>
<comment type="caution">
    <text evidence="2">The sequence shown here is derived from an EMBL/GenBank/DDBJ whole genome shotgun (WGS) entry which is preliminary data.</text>
</comment>
<keyword evidence="1" id="KW-0472">Membrane</keyword>
<evidence type="ECO:0000256" key="1">
    <source>
        <dbReference type="SAM" id="Phobius"/>
    </source>
</evidence>
<feature type="transmembrane region" description="Helical" evidence="1">
    <location>
        <begin position="31"/>
        <end position="50"/>
    </location>
</feature>
<evidence type="ECO:0000313" key="3">
    <source>
        <dbReference type="Proteomes" id="UP000095003"/>
    </source>
</evidence>
<feature type="transmembrane region" description="Helical" evidence="1">
    <location>
        <begin position="221"/>
        <end position="238"/>
    </location>
</feature>
<organism evidence="2 3">
    <name type="scientific">Eisenbergiella tayi</name>
    <dbReference type="NCBI Taxonomy" id="1432052"/>
    <lineage>
        <taxon>Bacteria</taxon>
        <taxon>Bacillati</taxon>
        <taxon>Bacillota</taxon>
        <taxon>Clostridia</taxon>
        <taxon>Lachnospirales</taxon>
        <taxon>Lachnospiraceae</taxon>
        <taxon>Eisenbergiella</taxon>
    </lineage>
</organism>
<sequence>MQSGLRNSNLFLFFVYLNVICKGIGLDNDSLFYQILIVFGVLALILKVTVEKYKPEELIWAMVLSLLGIISLFITRKPTLLLTCICIIGMKNVNMEKLFMGMYKIRLITFITVISLSFLGIVENKSIEMWRNGGFDIRYSLGYGHPNSLHLSLFILISLYIYVKYSSLKIYNLIFWMIVNLFIFNYSGSRTGALSVFLLISLCFLTKIELARSIILKLPKYLYMILIILSFTSALLYGKSEEISILNILLNGRVSYSNYYITNYRFTLFGNNILNDFTLFDNGYIYLYIQYGILGFLLISWLIISSCNYVNKIYDIRKAVILISYIIYIFTESFSPNIFMNIILFFAAPVIFPPVSKERYSIEQDKKELYI</sequence>
<reference evidence="2 3" key="1">
    <citation type="submission" date="2016-07" db="EMBL/GenBank/DDBJ databases">
        <title>Characterization of isolates of Eisenbergiella tayi derived from blood cultures, using whole genome sequencing.</title>
        <authorList>
            <person name="Burdz T."/>
            <person name="Wiebe D."/>
            <person name="Huynh C."/>
            <person name="Bernard K."/>
        </authorList>
    </citation>
    <scope>NUCLEOTIDE SEQUENCE [LARGE SCALE GENOMIC DNA]</scope>
    <source>
        <strain evidence="2 3">NML 120489</strain>
    </source>
</reference>